<reference evidence="2" key="1">
    <citation type="submission" date="2020-03" db="EMBL/GenBank/DDBJ databases">
        <title>The deep terrestrial virosphere.</title>
        <authorList>
            <person name="Holmfeldt K."/>
            <person name="Nilsson E."/>
            <person name="Simone D."/>
            <person name="Lopez-Fernandez M."/>
            <person name="Wu X."/>
            <person name="de Brujin I."/>
            <person name="Lundin D."/>
            <person name="Andersson A."/>
            <person name="Bertilsson S."/>
            <person name="Dopson M."/>
        </authorList>
    </citation>
    <scope>NUCLEOTIDE SEQUENCE</scope>
    <source>
        <strain evidence="2">TM448B02174</strain>
    </source>
</reference>
<dbReference type="SMART" id="SM00507">
    <property type="entry name" value="HNHc"/>
    <property type="match status" value="1"/>
</dbReference>
<gene>
    <name evidence="2" type="ORF">TM448B02174_0012</name>
</gene>
<keyword evidence="2" id="KW-0378">Hydrolase</keyword>
<evidence type="ECO:0000259" key="1">
    <source>
        <dbReference type="SMART" id="SM00507"/>
    </source>
</evidence>
<dbReference type="Gene3D" id="1.10.30.50">
    <property type="match status" value="1"/>
</dbReference>
<dbReference type="InterPro" id="IPR003615">
    <property type="entry name" value="HNH_nuc"/>
</dbReference>
<sequence>MKIRTIKHPKDKKYLKSQIMSLIRELIVLRDGEKCLRCGKTERLQMSHIYPRGRYGRMALDPDNIKLLCFACHLCWYHKNPIEAKDWLDSVIPKKRLQRLKLMSLDSSPNRLDRKLLKIYLESEIKRLKAYPQSR</sequence>
<protein>
    <submittedName>
        <fullName evidence="2">Putative homing endonuclease</fullName>
    </submittedName>
</protein>
<organism evidence="2">
    <name type="scientific">viral metagenome</name>
    <dbReference type="NCBI Taxonomy" id="1070528"/>
    <lineage>
        <taxon>unclassified sequences</taxon>
        <taxon>metagenomes</taxon>
        <taxon>organismal metagenomes</taxon>
    </lineage>
</organism>
<dbReference type="InterPro" id="IPR002711">
    <property type="entry name" value="HNH"/>
</dbReference>
<dbReference type="GO" id="GO:0008270">
    <property type="term" value="F:zinc ion binding"/>
    <property type="evidence" value="ECO:0007669"/>
    <property type="project" value="InterPro"/>
</dbReference>
<dbReference type="Pfam" id="PF01844">
    <property type="entry name" value="HNH"/>
    <property type="match status" value="1"/>
</dbReference>
<feature type="domain" description="HNH nuclease" evidence="1">
    <location>
        <begin position="22"/>
        <end position="74"/>
    </location>
</feature>
<proteinExistence type="predicted"/>
<accession>A0A6M3XT22</accession>
<evidence type="ECO:0000313" key="2">
    <source>
        <dbReference type="EMBL" id="QJI00923.1"/>
    </source>
</evidence>
<keyword evidence="2" id="KW-0540">Nuclease</keyword>
<dbReference type="GO" id="GO:0003676">
    <property type="term" value="F:nucleic acid binding"/>
    <property type="evidence" value="ECO:0007669"/>
    <property type="project" value="InterPro"/>
</dbReference>
<name>A0A6M3XT22_9ZZZZ</name>
<dbReference type="EMBL" id="MT144885">
    <property type="protein sequence ID" value="QJI00923.1"/>
    <property type="molecule type" value="Genomic_DNA"/>
</dbReference>
<dbReference type="AlphaFoldDB" id="A0A6M3XT22"/>
<keyword evidence="2" id="KW-0255">Endonuclease</keyword>
<dbReference type="GO" id="GO:0004519">
    <property type="term" value="F:endonuclease activity"/>
    <property type="evidence" value="ECO:0007669"/>
    <property type="project" value="UniProtKB-KW"/>
</dbReference>